<evidence type="ECO:0000313" key="2">
    <source>
        <dbReference type="EMBL" id="GBN71930.1"/>
    </source>
</evidence>
<feature type="region of interest" description="Disordered" evidence="1">
    <location>
        <begin position="67"/>
        <end position="99"/>
    </location>
</feature>
<proteinExistence type="predicted"/>
<protein>
    <submittedName>
        <fullName evidence="2">Uncharacterized protein</fullName>
    </submittedName>
</protein>
<dbReference type="EMBL" id="BGPR01016124">
    <property type="protein sequence ID" value="GBN71930.1"/>
    <property type="molecule type" value="Genomic_DNA"/>
</dbReference>
<keyword evidence="3" id="KW-1185">Reference proteome</keyword>
<sequence length="164" mass="19276">MDFSASKAYLCQLLCCNVEIYNLHQIKDLVRSRILLCHPDKTQDCPDRCKEEVLNPFESWSIYKKKFSPSSEESSDSGQYSKSTASSQESEQNSQSDTWKDHLKEDFKDLFTDESFESQYENYPFSEVFFIPSPKKSFAIPETPRSFFRSKTNRRVGKFFVYFL</sequence>
<dbReference type="Proteomes" id="UP000499080">
    <property type="component" value="Unassembled WGS sequence"/>
</dbReference>
<name>A0A4Y2R900_ARAVE</name>
<organism evidence="2 3">
    <name type="scientific">Araneus ventricosus</name>
    <name type="common">Orbweaver spider</name>
    <name type="synonym">Epeira ventricosa</name>
    <dbReference type="NCBI Taxonomy" id="182803"/>
    <lineage>
        <taxon>Eukaryota</taxon>
        <taxon>Metazoa</taxon>
        <taxon>Ecdysozoa</taxon>
        <taxon>Arthropoda</taxon>
        <taxon>Chelicerata</taxon>
        <taxon>Arachnida</taxon>
        <taxon>Araneae</taxon>
        <taxon>Araneomorphae</taxon>
        <taxon>Entelegynae</taxon>
        <taxon>Araneoidea</taxon>
        <taxon>Araneidae</taxon>
        <taxon>Araneus</taxon>
    </lineage>
</organism>
<evidence type="ECO:0000256" key="1">
    <source>
        <dbReference type="SAM" id="MobiDB-lite"/>
    </source>
</evidence>
<comment type="caution">
    <text evidence="2">The sequence shown here is derived from an EMBL/GenBank/DDBJ whole genome shotgun (WGS) entry which is preliminary data.</text>
</comment>
<gene>
    <name evidence="2" type="ORF">AVEN_5094_1</name>
</gene>
<reference evidence="2 3" key="1">
    <citation type="journal article" date="2019" name="Sci. Rep.">
        <title>Orb-weaving spider Araneus ventricosus genome elucidates the spidroin gene catalogue.</title>
        <authorList>
            <person name="Kono N."/>
            <person name="Nakamura H."/>
            <person name="Ohtoshi R."/>
            <person name="Moran D.A.P."/>
            <person name="Shinohara A."/>
            <person name="Yoshida Y."/>
            <person name="Fujiwara M."/>
            <person name="Mori M."/>
            <person name="Tomita M."/>
            <person name="Arakawa K."/>
        </authorList>
    </citation>
    <scope>NUCLEOTIDE SEQUENCE [LARGE SCALE GENOMIC DNA]</scope>
</reference>
<accession>A0A4Y2R900</accession>
<dbReference type="AlphaFoldDB" id="A0A4Y2R900"/>
<feature type="compositionally biased region" description="Low complexity" evidence="1">
    <location>
        <begin position="68"/>
        <end position="96"/>
    </location>
</feature>
<evidence type="ECO:0000313" key="3">
    <source>
        <dbReference type="Proteomes" id="UP000499080"/>
    </source>
</evidence>